<feature type="transmembrane region" description="Helical" evidence="1">
    <location>
        <begin position="86"/>
        <end position="108"/>
    </location>
</feature>
<dbReference type="EMBL" id="UINC01027888">
    <property type="protein sequence ID" value="SVB07913.1"/>
    <property type="molecule type" value="Genomic_DNA"/>
</dbReference>
<evidence type="ECO:0000313" key="2">
    <source>
        <dbReference type="EMBL" id="SVB07913.1"/>
    </source>
</evidence>
<evidence type="ECO:0000256" key="1">
    <source>
        <dbReference type="SAM" id="Phobius"/>
    </source>
</evidence>
<proteinExistence type="predicted"/>
<organism evidence="2">
    <name type="scientific">marine metagenome</name>
    <dbReference type="NCBI Taxonomy" id="408172"/>
    <lineage>
        <taxon>unclassified sequences</taxon>
        <taxon>metagenomes</taxon>
        <taxon>ecological metagenomes</taxon>
    </lineage>
</organism>
<feature type="transmembrane region" description="Helical" evidence="1">
    <location>
        <begin position="45"/>
        <end position="66"/>
    </location>
</feature>
<sequence>MLVTNVTALGVYRTGVFFFPHWLAVVTLAVIAVGYWAVSMRSIRRWLLVHITCMTVSYYMLVGGAVNEAFLRIDVLQPYYPQGMPSPVFGMVHSVVGVGFVVLLVALLRRQRQWLREPLG</sequence>
<keyword evidence="1" id="KW-0472">Membrane</keyword>
<reference evidence="2" key="1">
    <citation type="submission" date="2018-05" db="EMBL/GenBank/DDBJ databases">
        <authorList>
            <person name="Lanie J.A."/>
            <person name="Ng W.-L."/>
            <person name="Kazmierczak K.M."/>
            <person name="Andrzejewski T.M."/>
            <person name="Davidsen T.M."/>
            <person name="Wayne K.J."/>
            <person name="Tettelin H."/>
            <person name="Glass J.I."/>
            <person name="Rusch D."/>
            <person name="Podicherti R."/>
            <person name="Tsui H.-C.T."/>
            <person name="Winkler M.E."/>
        </authorList>
    </citation>
    <scope>NUCLEOTIDE SEQUENCE</scope>
</reference>
<dbReference type="AlphaFoldDB" id="A0A382B3Q3"/>
<feature type="transmembrane region" description="Helical" evidence="1">
    <location>
        <begin position="20"/>
        <end position="38"/>
    </location>
</feature>
<protein>
    <submittedName>
        <fullName evidence="2">Uncharacterized protein</fullName>
    </submittedName>
</protein>
<name>A0A382B3Q3_9ZZZZ</name>
<keyword evidence="1" id="KW-0812">Transmembrane</keyword>
<accession>A0A382B3Q3</accession>
<keyword evidence="1" id="KW-1133">Transmembrane helix</keyword>
<gene>
    <name evidence="2" type="ORF">METZ01_LOCUS160767</name>
</gene>